<keyword evidence="2" id="KW-1185">Reference proteome</keyword>
<sequence length="130" mass="13877">MPASVQSRGCVGKWSLPSQSHVGGSCTLLGGHWPLFTGDLEKKADPFAATLRFTAREVGSCCSFINTLFMPPVLSECLWNLEALSISGAVDGMCSVVPENVLAKCEKDLEAQPSVTHSPRFAIMQVCASM</sequence>
<dbReference type="Proteomes" id="UP000324022">
    <property type="component" value="Unassembled WGS sequence"/>
</dbReference>
<dbReference type="EMBL" id="OOIN01000020">
    <property type="protein sequence ID" value="SPO27917.1"/>
    <property type="molecule type" value="Genomic_DNA"/>
</dbReference>
<dbReference type="AlphaFoldDB" id="A0A5C3EE17"/>
<evidence type="ECO:0000313" key="1">
    <source>
        <dbReference type="EMBL" id="SPO27917.1"/>
    </source>
</evidence>
<name>A0A5C3EE17_9BASI</name>
<proteinExistence type="predicted"/>
<reference evidence="1 2" key="1">
    <citation type="submission" date="2018-03" db="EMBL/GenBank/DDBJ databases">
        <authorList>
            <person name="Guldener U."/>
        </authorList>
    </citation>
    <scope>NUCLEOTIDE SEQUENCE [LARGE SCALE GENOMIC DNA]</scope>
    <source>
        <strain evidence="1 2">NBRC100155</strain>
    </source>
</reference>
<accession>A0A5C3EE17</accession>
<gene>
    <name evidence="1" type="ORF">UTRI_05060</name>
</gene>
<protein>
    <submittedName>
        <fullName evidence="1">Uncharacterized protein</fullName>
    </submittedName>
</protein>
<evidence type="ECO:0000313" key="2">
    <source>
        <dbReference type="Proteomes" id="UP000324022"/>
    </source>
</evidence>
<organism evidence="1 2">
    <name type="scientific">Ustilago trichophora</name>
    <dbReference type="NCBI Taxonomy" id="86804"/>
    <lineage>
        <taxon>Eukaryota</taxon>
        <taxon>Fungi</taxon>
        <taxon>Dikarya</taxon>
        <taxon>Basidiomycota</taxon>
        <taxon>Ustilaginomycotina</taxon>
        <taxon>Ustilaginomycetes</taxon>
        <taxon>Ustilaginales</taxon>
        <taxon>Ustilaginaceae</taxon>
        <taxon>Ustilago</taxon>
    </lineage>
</organism>